<comment type="caution">
    <text evidence="2">The sequence shown here is derived from an EMBL/GenBank/DDBJ whole genome shotgun (WGS) entry which is preliminary data.</text>
</comment>
<evidence type="ECO:0000313" key="2">
    <source>
        <dbReference type="EMBL" id="KAA1262570.1"/>
    </source>
</evidence>
<evidence type="ECO:0000313" key="3">
    <source>
        <dbReference type="Proteomes" id="UP000322699"/>
    </source>
</evidence>
<reference evidence="2 3" key="1">
    <citation type="submission" date="2019-08" db="EMBL/GenBank/DDBJ databases">
        <title>Deep-cultivation of Planctomycetes and their phenomic and genomic characterization uncovers novel biology.</title>
        <authorList>
            <person name="Wiegand S."/>
            <person name="Jogler M."/>
            <person name="Boedeker C."/>
            <person name="Pinto D."/>
            <person name="Vollmers J."/>
            <person name="Rivas-Marin E."/>
            <person name="Kohn T."/>
            <person name="Peeters S.H."/>
            <person name="Heuer A."/>
            <person name="Rast P."/>
            <person name="Oberbeckmann S."/>
            <person name="Bunk B."/>
            <person name="Jeske O."/>
            <person name="Meyerdierks A."/>
            <person name="Storesund J.E."/>
            <person name="Kallscheuer N."/>
            <person name="Luecker S."/>
            <person name="Lage O.M."/>
            <person name="Pohl T."/>
            <person name="Merkel B.J."/>
            <person name="Hornburger P."/>
            <person name="Mueller R.-W."/>
            <person name="Bruemmer F."/>
            <person name="Labrenz M."/>
            <person name="Spormann A.M."/>
            <person name="Op Den Camp H."/>
            <person name="Overmann J."/>
            <person name="Amann R."/>
            <person name="Jetten M.S.M."/>
            <person name="Mascher T."/>
            <person name="Medema M.H."/>
            <person name="Devos D.P."/>
            <person name="Kaster A.-K."/>
            <person name="Ovreas L."/>
            <person name="Rohde M."/>
            <person name="Galperin M.Y."/>
            <person name="Jogler C."/>
        </authorList>
    </citation>
    <scope>NUCLEOTIDE SEQUENCE [LARGE SCALE GENOMIC DNA]</scope>
    <source>
        <strain evidence="2 3">LF1</strain>
    </source>
</reference>
<proteinExistence type="predicted"/>
<keyword evidence="3" id="KW-1185">Reference proteome</keyword>
<feature type="transmembrane region" description="Helical" evidence="1">
    <location>
        <begin position="207"/>
        <end position="228"/>
    </location>
</feature>
<dbReference type="AlphaFoldDB" id="A0A5B1CSB1"/>
<keyword evidence="1" id="KW-1133">Transmembrane helix</keyword>
<protein>
    <submittedName>
        <fullName evidence="2">Uncharacterized protein</fullName>
    </submittedName>
</protein>
<dbReference type="Proteomes" id="UP000322699">
    <property type="component" value="Unassembled WGS sequence"/>
</dbReference>
<organism evidence="2 3">
    <name type="scientific">Rubripirellula obstinata</name>
    <dbReference type="NCBI Taxonomy" id="406547"/>
    <lineage>
        <taxon>Bacteria</taxon>
        <taxon>Pseudomonadati</taxon>
        <taxon>Planctomycetota</taxon>
        <taxon>Planctomycetia</taxon>
        <taxon>Pirellulales</taxon>
        <taxon>Pirellulaceae</taxon>
        <taxon>Rubripirellula</taxon>
    </lineage>
</organism>
<feature type="transmembrane region" description="Helical" evidence="1">
    <location>
        <begin position="240"/>
        <end position="259"/>
    </location>
</feature>
<gene>
    <name evidence="2" type="ORF">LF1_51370</name>
</gene>
<name>A0A5B1CSB1_9BACT</name>
<keyword evidence="1" id="KW-0472">Membrane</keyword>
<dbReference type="RefSeq" id="WP_068264677.1">
    <property type="nucleotide sequence ID" value="NZ_LWSK01000066.1"/>
</dbReference>
<dbReference type="EMBL" id="VRLW01000001">
    <property type="protein sequence ID" value="KAA1262570.1"/>
    <property type="molecule type" value="Genomic_DNA"/>
</dbReference>
<accession>A0A5B1CSB1</accession>
<sequence>MNIQSFLEHHGIVRNPFAEEDAQTDQVFKEHCISSAYHPIWDKVYGDPKEPSTSIIFGPKGSGKTAMRLQIDRHLQRYNSENPGEQVFVIRYDDFNPFLDHFCERMSRRTTRKPEKVLDSWKLWDHMDSILCLGVTDLADRILQSGDADAPAGKSLSAAQLKKLDRTSARDMLLLATCYDQSTASSFSSRWNNLRRKLRYGNFGTKFPFVLAIIGLLGSIALVAWLYMRDRGADAEPMSNHWMWLVPAITLVCGLPYLIKTIKNHLAAVGIRKHMRVGKRETGSLRSALQSIASKELASQPLPRFERTDDRYELLNKFRAILRRLGYSGIVVLMDRVDEPHMTGGKPELMQRFVWPLLDNKLLKHPGLGFKLFLPQELHRDIDRETREFHERARLDKQNVIPAFQWTGEALYDLARARMLACAGDSASPEPKDLFSDDVSYDRLLSAFQSLRVPRHLFRLLYRVLVDHCNRHTDAHPEFKISSETFESALAVYSRDTDLV</sequence>
<dbReference type="OrthoDB" id="208020at2"/>
<keyword evidence="1" id="KW-0812">Transmembrane</keyword>
<evidence type="ECO:0000256" key="1">
    <source>
        <dbReference type="SAM" id="Phobius"/>
    </source>
</evidence>